<dbReference type="EMBL" id="MU004313">
    <property type="protein sequence ID" value="KAF2658703.1"/>
    <property type="molecule type" value="Genomic_DNA"/>
</dbReference>
<evidence type="ECO:0000313" key="3">
    <source>
        <dbReference type="Proteomes" id="UP000799324"/>
    </source>
</evidence>
<dbReference type="OrthoDB" id="5283326at2759"/>
<dbReference type="Pfam" id="PF18271">
    <property type="entry name" value="GH131_N"/>
    <property type="match status" value="1"/>
</dbReference>
<dbReference type="InterPro" id="IPR041524">
    <property type="entry name" value="GH131_N"/>
</dbReference>
<dbReference type="PANTHER" id="PTHR34612:SF4">
    <property type="entry name" value="GLYCOSIDE HYDROLASE 131 CATALYTIC N-TERMINAL DOMAIN-CONTAINING PROTEIN"/>
    <property type="match status" value="1"/>
</dbReference>
<organism evidence="2 3">
    <name type="scientific">Lophiostoma macrostomum CBS 122681</name>
    <dbReference type="NCBI Taxonomy" id="1314788"/>
    <lineage>
        <taxon>Eukaryota</taxon>
        <taxon>Fungi</taxon>
        <taxon>Dikarya</taxon>
        <taxon>Ascomycota</taxon>
        <taxon>Pezizomycotina</taxon>
        <taxon>Dothideomycetes</taxon>
        <taxon>Pleosporomycetidae</taxon>
        <taxon>Pleosporales</taxon>
        <taxon>Lophiostomataceae</taxon>
        <taxon>Lophiostoma</taxon>
    </lineage>
</organism>
<dbReference type="AlphaFoldDB" id="A0A6A6TIE4"/>
<accession>A0A6A6TIE4</accession>
<dbReference type="Gene3D" id="2.60.120.1160">
    <property type="match status" value="1"/>
</dbReference>
<sequence>MYLNSSLSTFTNSTLSPFSTAYVHGENLTWADIIKDWASMNQRNRFDAAFSGRGFEVSIDDRSIFKSGASSGEGRRQLGFRRAGLVFNADVNEAGGDAADKGKVTFHWSVQQNLARGLNFSHEYMNVWHEKADYGGNQWTFSTGLLLEVDGRVGEWGKDKIESFRVQNAKNEIIFEVGVAWRGWQNFAVQLDHDKNTIQTFYSSGNMPLEAKTEALPNDNSGGGQMQLGIAKKPTETETVVWDGYQEHLKNNQEAQGYGGVFVENSNGDCIST</sequence>
<feature type="domain" description="Glycoside hydrolase 131 catalytic N-terminal" evidence="1">
    <location>
        <begin position="8"/>
        <end position="267"/>
    </location>
</feature>
<dbReference type="PANTHER" id="PTHR34612">
    <property type="entry name" value="GH131_N DOMAIN-CONTAINING PROTEIN"/>
    <property type="match status" value="1"/>
</dbReference>
<gene>
    <name evidence="2" type="ORF">K491DRAFT_690001</name>
</gene>
<evidence type="ECO:0000259" key="1">
    <source>
        <dbReference type="Pfam" id="PF18271"/>
    </source>
</evidence>
<reference evidence="2" key="1">
    <citation type="journal article" date="2020" name="Stud. Mycol.">
        <title>101 Dothideomycetes genomes: a test case for predicting lifestyles and emergence of pathogens.</title>
        <authorList>
            <person name="Haridas S."/>
            <person name="Albert R."/>
            <person name="Binder M."/>
            <person name="Bloem J."/>
            <person name="Labutti K."/>
            <person name="Salamov A."/>
            <person name="Andreopoulos B."/>
            <person name="Baker S."/>
            <person name="Barry K."/>
            <person name="Bills G."/>
            <person name="Bluhm B."/>
            <person name="Cannon C."/>
            <person name="Castanera R."/>
            <person name="Culley D."/>
            <person name="Daum C."/>
            <person name="Ezra D."/>
            <person name="Gonzalez J."/>
            <person name="Henrissat B."/>
            <person name="Kuo A."/>
            <person name="Liang C."/>
            <person name="Lipzen A."/>
            <person name="Lutzoni F."/>
            <person name="Magnuson J."/>
            <person name="Mondo S."/>
            <person name="Nolan M."/>
            <person name="Ohm R."/>
            <person name="Pangilinan J."/>
            <person name="Park H.-J."/>
            <person name="Ramirez L."/>
            <person name="Alfaro M."/>
            <person name="Sun H."/>
            <person name="Tritt A."/>
            <person name="Yoshinaga Y."/>
            <person name="Zwiers L.-H."/>
            <person name="Turgeon B."/>
            <person name="Goodwin S."/>
            <person name="Spatafora J."/>
            <person name="Crous P."/>
            <person name="Grigoriev I."/>
        </authorList>
    </citation>
    <scope>NUCLEOTIDE SEQUENCE</scope>
    <source>
        <strain evidence="2">CBS 122681</strain>
    </source>
</reference>
<proteinExistence type="predicted"/>
<protein>
    <submittedName>
        <fullName evidence="2">Glycoside hydrolase family 131 protein</fullName>
    </submittedName>
</protein>
<keyword evidence="2" id="KW-0378">Hydrolase</keyword>
<evidence type="ECO:0000313" key="2">
    <source>
        <dbReference type="EMBL" id="KAF2658703.1"/>
    </source>
</evidence>
<dbReference type="GO" id="GO:0016787">
    <property type="term" value="F:hydrolase activity"/>
    <property type="evidence" value="ECO:0007669"/>
    <property type="project" value="UniProtKB-KW"/>
</dbReference>
<name>A0A6A6TIE4_9PLEO</name>
<dbReference type="Proteomes" id="UP000799324">
    <property type="component" value="Unassembled WGS sequence"/>
</dbReference>
<keyword evidence="3" id="KW-1185">Reference proteome</keyword>